<keyword evidence="3" id="KW-1185">Reference proteome</keyword>
<dbReference type="InterPro" id="IPR000326">
    <property type="entry name" value="PAP2/HPO"/>
</dbReference>
<dbReference type="Pfam" id="PF01569">
    <property type="entry name" value="PAP2"/>
    <property type="match status" value="1"/>
</dbReference>
<dbReference type="InterPro" id="IPR036938">
    <property type="entry name" value="PAP2/HPO_sf"/>
</dbReference>
<dbReference type="Proteomes" id="UP000383932">
    <property type="component" value="Unassembled WGS sequence"/>
</dbReference>
<comment type="caution">
    <text evidence="2">The sequence shown here is derived from an EMBL/GenBank/DDBJ whole genome shotgun (WGS) entry which is preliminary data.</text>
</comment>
<gene>
    <name evidence="2" type="ORF">CTheo_7997</name>
</gene>
<dbReference type="EMBL" id="SSOP01000421">
    <property type="protein sequence ID" value="KAB5588562.1"/>
    <property type="molecule type" value="Genomic_DNA"/>
</dbReference>
<dbReference type="Gene3D" id="1.20.144.10">
    <property type="entry name" value="Phosphatidic acid phosphatase type 2/haloperoxidase"/>
    <property type="match status" value="1"/>
</dbReference>
<dbReference type="AlphaFoldDB" id="A0A5N5Q9X2"/>
<dbReference type="SUPFAM" id="SSF48317">
    <property type="entry name" value="Acid phosphatase/Vanadium-dependent haloperoxidase"/>
    <property type="match status" value="1"/>
</dbReference>
<dbReference type="OrthoDB" id="302705at2759"/>
<evidence type="ECO:0000313" key="2">
    <source>
        <dbReference type="EMBL" id="KAB5588562.1"/>
    </source>
</evidence>
<evidence type="ECO:0000259" key="1">
    <source>
        <dbReference type="Pfam" id="PF01569"/>
    </source>
</evidence>
<sequence length="145" mass="16469">MGYFSAFLVVHFTTRHRFPNHSPLEQILHRAIICSGLTLWAGTVCYSRYHLTYHTSSQIIWGAIIGVCVGATHYLLTELWPARSPNSPIGRLRSAILDSPVAQWARVRDGWVVWGDGGKEDEYAQWRATWKARSRVSGKEDVKSK</sequence>
<accession>A0A5N5Q9X2</accession>
<protein>
    <submittedName>
        <fullName evidence="2">PAP2 domain containing protein</fullName>
    </submittedName>
</protein>
<reference evidence="2 3" key="1">
    <citation type="journal article" date="2019" name="Fungal Biol. Biotechnol.">
        <title>Draft genome sequence of fastidious pathogen Ceratobasidium theobromae, which causes vascular-streak dieback in Theobroma cacao.</title>
        <authorList>
            <person name="Ali S.S."/>
            <person name="Asman A."/>
            <person name="Shao J."/>
            <person name="Firmansyah A.P."/>
            <person name="Susilo A.W."/>
            <person name="Rosmana A."/>
            <person name="McMahon P."/>
            <person name="Junaid M."/>
            <person name="Guest D."/>
            <person name="Kheng T.Y."/>
            <person name="Meinhardt L.W."/>
            <person name="Bailey B.A."/>
        </authorList>
    </citation>
    <scope>NUCLEOTIDE SEQUENCE [LARGE SCALE GENOMIC DNA]</scope>
    <source>
        <strain evidence="2 3">CT2</strain>
    </source>
</reference>
<name>A0A5N5Q9X2_9AGAM</name>
<proteinExistence type="predicted"/>
<evidence type="ECO:0000313" key="3">
    <source>
        <dbReference type="Proteomes" id="UP000383932"/>
    </source>
</evidence>
<feature type="domain" description="Phosphatidic acid phosphatase type 2/haloperoxidase" evidence="1">
    <location>
        <begin position="4"/>
        <end position="75"/>
    </location>
</feature>
<organism evidence="2 3">
    <name type="scientific">Ceratobasidium theobromae</name>
    <dbReference type="NCBI Taxonomy" id="1582974"/>
    <lineage>
        <taxon>Eukaryota</taxon>
        <taxon>Fungi</taxon>
        <taxon>Dikarya</taxon>
        <taxon>Basidiomycota</taxon>
        <taxon>Agaricomycotina</taxon>
        <taxon>Agaricomycetes</taxon>
        <taxon>Cantharellales</taxon>
        <taxon>Ceratobasidiaceae</taxon>
        <taxon>Ceratobasidium</taxon>
    </lineage>
</organism>